<dbReference type="PANTHER" id="PTHR35037">
    <property type="entry name" value="C-TERMINAL REGION OF AIDA-LIKE PROTEIN"/>
    <property type="match status" value="1"/>
</dbReference>
<evidence type="ECO:0000256" key="2">
    <source>
        <dbReference type="ARBA" id="ARBA00023026"/>
    </source>
</evidence>
<feature type="domain" description="Autotransporter" evidence="3">
    <location>
        <begin position="830"/>
        <end position="1109"/>
    </location>
</feature>
<dbReference type="SUPFAM" id="SSF51126">
    <property type="entry name" value="Pectin lyase-like"/>
    <property type="match status" value="2"/>
</dbReference>
<dbReference type="OrthoDB" id="8613264at2"/>
<accession>A0A3S0GX90</accession>
<dbReference type="InterPro" id="IPR024973">
    <property type="entry name" value="ESPR"/>
</dbReference>
<dbReference type="Gene3D" id="2.40.128.130">
    <property type="entry name" value="Autotransporter beta-domain"/>
    <property type="match status" value="1"/>
</dbReference>
<sequence>MNRTFRVVWNRRLGVWQAVSELAVSAVKGVAVDGGRATASAVLALSLGLAAPFAHAADVLLVGTGGVGGGDGGNGSISGGNGGQDFYLGGYGGAGFVPAPTQTLASPASGSSLLPTYEYVGIGGGAGGGDGANLGGIRGGDGGAGVLDLNATTLNVTNTLLIGGGGGGGGSGGAGSTRGGNGGTGGSGTLTATGGATITVGTQLYIGGLGGTGGNCGCSGDGGAGGAGVLNLGGGSTLNLTGAAFTINGGGTLNIGNATANGTASGVVTGLAGSINNAGRINFNQSDASYTFGTAIAGTGTVAQNGSGITVLSGANTYSGGTLVNAGLINFSNGANLGTGNITLNGGGLQWAAANTTDISGRLNALGANGGTFDTNGNNVTLASGISGTGGLTKTGAGTLTLTSANTYTGETIVGNGTLQLAGAGTLAGATGVSLTGASAVFDLSIGISQSVAHLSGVAGSVVALGANSLTLTDNTSQTFGGSLTGTGGSLVKQGTGTLTLSGASTYSGGTALRQGRLNLGNSQALGTGTLSMDDDTTLGFSADGLTIANAIRLTGSTDPVIDTGAFNATLSGAISGGGFITKEGTGTLTLSGANDYTGATNVAQGTLKAGAANTLSAASAHSVTSGATLDLAGFSQTVASLANSGTVSLVGATAGTTLTVTGAYVGNNGVLRLGTVLNGSGPSDRLVLDGATASASGRTTMQITNLGGLGALTSGNGIEVVTAKNGATTTAQTTKDAFSLANGHVDAGAYEYRLYAADASGAGENWYLRSSTTVSPAAPTPSTPVITYRAEASLYSALPGQLRQGNLAMLGDLRKRVGDDDVKGTATTPTGSDRRAWARVLSTDIDIQQGGAVSPSSKGRLTGFQAGTDLLAMPNWRVGVYVGQLDGDASVRGFASGIQNLGVGRNDLRSQYLGVYGTYTSDSGFYADAVVQSGRHRYTVEPLASPGTSGKGNSLLGSIEVGQSFALGGSGWSIEPQLQLIHQHMDLNNSAIVGAVVQPQADSGWIGRAGVRVKGEIATGVGTLQPYGRFNVYRTSSGADIARFVNGATTTDISAPTGGTSTELAGGFTLALGQSTSLYGEVGKLWASGGNARVKSSINGSVGVRMKW</sequence>
<evidence type="ECO:0000259" key="3">
    <source>
        <dbReference type="PROSITE" id="PS51208"/>
    </source>
</evidence>
<proteinExistence type="predicted"/>
<dbReference type="SUPFAM" id="SSF103515">
    <property type="entry name" value="Autotransporter"/>
    <property type="match status" value="1"/>
</dbReference>
<dbReference type="InterPro" id="IPR051551">
    <property type="entry name" value="Autotransporter_adhesion"/>
</dbReference>
<protein>
    <submittedName>
        <fullName evidence="4">Autotransporter outer membrane beta-barrel domain-containing protein</fullName>
    </submittedName>
</protein>
<dbReference type="AlphaFoldDB" id="A0A3S0GX90"/>
<dbReference type="Pfam" id="PF12951">
    <property type="entry name" value="PATR"/>
    <property type="match status" value="4"/>
</dbReference>
<keyword evidence="2" id="KW-0843">Virulence</keyword>
<evidence type="ECO:0000313" key="4">
    <source>
        <dbReference type="EMBL" id="RTQ35278.1"/>
    </source>
</evidence>
<comment type="caution">
    <text evidence="4">The sequence shown here is derived from an EMBL/GenBank/DDBJ whole genome shotgun (WGS) entry which is preliminary data.</text>
</comment>
<dbReference type="InterPro" id="IPR006315">
    <property type="entry name" value="OM_autotransptr_brl_dom"/>
</dbReference>
<gene>
    <name evidence="4" type="ORF">EJP69_12930</name>
</gene>
<dbReference type="GO" id="GO:0019867">
    <property type="term" value="C:outer membrane"/>
    <property type="evidence" value="ECO:0007669"/>
    <property type="project" value="InterPro"/>
</dbReference>
<dbReference type="NCBIfam" id="TIGR02601">
    <property type="entry name" value="autotrns_rpt"/>
    <property type="match status" value="4"/>
</dbReference>
<evidence type="ECO:0000256" key="1">
    <source>
        <dbReference type="ARBA" id="ARBA00022729"/>
    </source>
</evidence>
<dbReference type="NCBIfam" id="TIGR01414">
    <property type="entry name" value="autotrans_barl"/>
    <property type="match status" value="1"/>
</dbReference>
<dbReference type="RefSeq" id="WP_126470475.1">
    <property type="nucleotide sequence ID" value="NZ_RXOE01000002.1"/>
</dbReference>
<dbReference type="Proteomes" id="UP000267418">
    <property type="component" value="Unassembled WGS sequence"/>
</dbReference>
<dbReference type="Pfam" id="PF13018">
    <property type="entry name" value="ESPR"/>
    <property type="match status" value="1"/>
</dbReference>
<dbReference type="PANTHER" id="PTHR35037:SF3">
    <property type="entry name" value="C-TERMINAL REGION OF AIDA-LIKE PROTEIN"/>
    <property type="match status" value="1"/>
</dbReference>
<evidence type="ECO:0000313" key="5">
    <source>
        <dbReference type="Proteomes" id="UP000267418"/>
    </source>
</evidence>
<keyword evidence="1" id="KW-0732">Signal</keyword>
<dbReference type="Gene3D" id="2.160.20.20">
    <property type="match status" value="1"/>
</dbReference>
<dbReference type="PROSITE" id="PS51208">
    <property type="entry name" value="AUTOTRANSPORTER"/>
    <property type="match status" value="1"/>
</dbReference>
<dbReference type="EMBL" id="RXOE01000002">
    <property type="protein sequence ID" value="RTQ35278.1"/>
    <property type="molecule type" value="Genomic_DNA"/>
</dbReference>
<name>A0A3S0GX90_9BURK</name>
<dbReference type="InterPro" id="IPR036709">
    <property type="entry name" value="Autotransporte_beta_dom_sf"/>
</dbReference>
<organism evidence="4 5">
    <name type="scientific">Variovorax gossypii</name>
    <dbReference type="NCBI Taxonomy" id="1679495"/>
    <lineage>
        <taxon>Bacteria</taxon>
        <taxon>Pseudomonadati</taxon>
        <taxon>Pseudomonadota</taxon>
        <taxon>Betaproteobacteria</taxon>
        <taxon>Burkholderiales</taxon>
        <taxon>Comamonadaceae</taxon>
        <taxon>Variovorax</taxon>
    </lineage>
</organism>
<dbReference type="InterPro" id="IPR012332">
    <property type="entry name" value="Autotransporter_pectin_lyase_C"/>
</dbReference>
<dbReference type="InterPro" id="IPR043990">
    <property type="entry name" value="AC_1"/>
</dbReference>
<reference evidence="4 5" key="1">
    <citation type="submission" date="2018-12" db="EMBL/GenBank/DDBJ databases">
        <title>The genome of Variovorax gossypii DSM 100435.</title>
        <authorList>
            <person name="Gao J."/>
            <person name="Sun J."/>
        </authorList>
    </citation>
    <scope>NUCLEOTIDE SEQUENCE [LARGE SCALE GENOMIC DNA]</scope>
    <source>
        <strain evidence="4 5">DSM 100435</strain>
    </source>
</reference>
<dbReference type="CDD" id="cd01344">
    <property type="entry name" value="PL2_Passenger_AT"/>
    <property type="match status" value="1"/>
</dbReference>
<dbReference type="Pfam" id="PF03797">
    <property type="entry name" value="Autotransporter"/>
    <property type="match status" value="1"/>
</dbReference>
<dbReference type="SMART" id="SM00869">
    <property type="entry name" value="Autotransporter"/>
    <property type="match status" value="1"/>
</dbReference>
<dbReference type="InterPro" id="IPR011050">
    <property type="entry name" value="Pectin_lyase_fold/virulence"/>
</dbReference>
<dbReference type="InterPro" id="IPR013425">
    <property type="entry name" value="Autotrns_rpt"/>
</dbReference>
<keyword evidence="5" id="KW-1185">Reference proteome</keyword>
<dbReference type="Pfam" id="PF18883">
    <property type="entry name" value="AC_1"/>
    <property type="match status" value="1"/>
</dbReference>
<dbReference type="InterPro" id="IPR005546">
    <property type="entry name" value="Autotransporte_beta"/>
</dbReference>